<dbReference type="AlphaFoldDB" id="A0A2P8GVB2"/>
<keyword evidence="2" id="KW-0808">Transferase</keyword>
<feature type="domain" description="N-acetyltransferase" evidence="1">
    <location>
        <begin position="9"/>
        <end position="165"/>
    </location>
</feature>
<gene>
    <name evidence="2" type="ORF">CLV49_1509</name>
    <name evidence="3" type="ORF">ELQ93_11650</name>
</gene>
<evidence type="ECO:0000313" key="4">
    <source>
        <dbReference type="Proteomes" id="UP000241203"/>
    </source>
</evidence>
<evidence type="ECO:0000313" key="5">
    <source>
        <dbReference type="Proteomes" id="UP000268291"/>
    </source>
</evidence>
<dbReference type="RefSeq" id="WP_106562980.1">
    <property type="nucleotide sequence ID" value="NZ_PYAU01000001.1"/>
</dbReference>
<evidence type="ECO:0000313" key="2">
    <source>
        <dbReference type="EMBL" id="PSL37901.1"/>
    </source>
</evidence>
<dbReference type="InterPro" id="IPR000182">
    <property type="entry name" value="GNAT_dom"/>
</dbReference>
<dbReference type="Proteomes" id="UP000268291">
    <property type="component" value="Unassembled WGS sequence"/>
</dbReference>
<organism evidence="2 4">
    <name type="scientific">Labedella gwakjiensis</name>
    <dbReference type="NCBI Taxonomy" id="390269"/>
    <lineage>
        <taxon>Bacteria</taxon>
        <taxon>Bacillati</taxon>
        <taxon>Actinomycetota</taxon>
        <taxon>Actinomycetes</taxon>
        <taxon>Micrococcales</taxon>
        <taxon>Microbacteriaceae</taxon>
        <taxon>Labedella</taxon>
    </lineage>
</organism>
<dbReference type="EMBL" id="PYAU01000001">
    <property type="protein sequence ID" value="PSL37901.1"/>
    <property type="molecule type" value="Genomic_DNA"/>
</dbReference>
<dbReference type="GO" id="GO:0016747">
    <property type="term" value="F:acyltransferase activity, transferring groups other than amino-acyl groups"/>
    <property type="evidence" value="ECO:0007669"/>
    <property type="project" value="InterPro"/>
</dbReference>
<dbReference type="Proteomes" id="UP000241203">
    <property type="component" value="Unassembled WGS sequence"/>
</dbReference>
<keyword evidence="5" id="KW-1185">Reference proteome</keyword>
<dbReference type="InterPro" id="IPR016181">
    <property type="entry name" value="Acyl_CoA_acyltransferase"/>
</dbReference>
<name>A0A2P8GVB2_9MICO</name>
<dbReference type="EMBL" id="RZGY01000001">
    <property type="protein sequence ID" value="RUQ87530.1"/>
    <property type="molecule type" value="Genomic_DNA"/>
</dbReference>
<protein>
    <submittedName>
        <fullName evidence="2 3">N-acetyltransferase</fullName>
    </submittedName>
</protein>
<reference evidence="2 4" key="1">
    <citation type="submission" date="2018-03" db="EMBL/GenBank/DDBJ databases">
        <title>Genomic Encyclopedia of Archaeal and Bacterial Type Strains, Phase II (KMG-II): from individual species to whole genera.</title>
        <authorList>
            <person name="Goeker M."/>
        </authorList>
    </citation>
    <scope>NUCLEOTIDE SEQUENCE [LARGE SCALE GENOMIC DNA]</scope>
    <source>
        <strain evidence="2 4">DSM 21548</strain>
    </source>
</reference>
<proteinExistence type="predicted"/>
<dbReference type="SUPFAM" id="SSF55729">
    <property type="entry name" value="Acyl-CoA N-acyltransferases (Nat)"/>
    <property type="match status" value="1"/>
</dbReference>
<comment type="caution">
    <text evidence="2">The sequence shown here is derived from an EMBL/GenBank/DDBJ whole genome shotgun (WGS) entry which is preliminary data.</text>
</comment>
<evidence type="ECO:0000313" key="3">
    <source>
        <dbReference type="EMBL" id="RUQ87530.1"/>
    </source>
</evidence>
<dbReference type="OrthoDB" id="9799321at2"/>
<accession>A0A2P8GVB2</accession>
<reference evidence="3 5" key="2">
    <citation type="submission" date="2018-12" db="EMBL/GenBank/DDBJ databases">
        <authorList>
            <person name="hu s."/>
            <person name="Xu Y."/>
            <person name="Xu B."/>
            <person name="Li F."/>
        </authorList>
    </citation>
    <scope>NUCLEOTIDE SEQUENCE [LARGE SCALE GENOMIC DNA]</scope>
    <source>
        <strain evidence="3 5">KSW2-17</strain>
    </source>
</reference>
<dbReference type="Pfam" id="PF13302">
    <property type="entry name" value="Acetyltransf_3"/>
    <property type="match status" value="1"/>
</dbReference>
<dbReference type="Gene3D" id="3.40.630.30">
    <property type="match status" value="1"/>
</dbReference>
<sequence length="186" mass="20803">MPPEVTLHPVQRPADDDALVDFISAHEYPFHMTTRPTADDVRSRIASGSFDAPEHAAYWVVADGRRVGVATLEDLEDDAPLFDLRLANDARGRGLGVPTLQALTREVFERFPAVNRFEGQTREDNIPMRRTFLRAGWVKEAHYRDGWPVAGGDPVASVAYAILRRDWETGKTTPVPWDDEPGPRGN</sequence>
<evidence type="ECO:0000259" key="1">
    <source>
        <dbReference type="PROSITE" id="PS51186"/>
    </source>
</evidence>
<dbReference type="PROSITE" id="PS51186">
    <property type="entry name" value="GNAT"/>
    <property type="match status" value="1"/>
</dbReference>